<feature type="domain" description="Alanine dehydrogenase/pyridine nucleotide transhydrogenase N-terminal" evidence="4">
    <location>
        <begin position="33"/>
        <end position="195"/>
    </location>
</feature>
<dbReference type="InterPro" id="IPR007886">
    <property type="entry name" value="AlaDH/PNT_N"/>
</dbReference>
<name>A0A1X6N2Y6_9APHY</name>
<dbReference type="OrthoDB" id="10059875at2759"/>
<dbReference type="InterPro" id="IPR036291">
    <property type="entry name" value="NAD(P)-bd_dom_sf"/>
</dbReference>
<proteinExistence type="predicted"/>
<dbReference type="SUPFAM" id="SSF52283">
    <property type="entry name" value="Formate/glycerate dehydrogenase catalytic domain-like"/>
    <property type="match status" value="1"/>
</dbReference>
<reference evidence="5 6" key="1">
    <citation type="submission" date="2017-04" db="EMBL/GenBank/DDBJ databases">
        <title>Genome Sequence of the Model Brown-Rot Fungus Postia placenta SB12.</title>
        <authorList>
            <consortium name="DOE Joint Genome Institute"/>
            <person name="Gaskell J."/>
            <person name="Kersten P."/>
            <person name="Larrondo L.F."/>
            <person name="Canessa P."/>
            <person name="Martinez D."/>
            <person name="Hibbett D."/>
            <person name="Schmoll M."/>
            <person name="Kubicek C.P."/>
            <person name="Martinez A.T."/>
            <person name="Yadav J."/>
            <person name="Master E."/>
            <person name="Magnuson J.K."/>
            <person name="James T."/>
            <person name="Yaver D."/>
            <person name="Berka R."/>
            <person name="Labutti K."/>
            <person name="Lipzen A."/>
            <person name="Aerts A."/>
            <person name="Barry K."/>
            <person name="Henrissat B."/>
            <person name="Blanchette R."/>
            <person name="Grigoriev I."/>
            <person name="Cullen D."/>
        </authorList>
    </citation>
    <scope>NUCLEOTIDE SEQUENCE [LARGE SCALE GENOMIC DNA]</scope>
    <source>
        <strain evidence="5 6">MAD-698-R-SB12</strain>
    </source>
</reference>
<dbReference type="CDD" id="cd12189">
    <property type="entry name" value="LKR_SDH_like"/>
    <property type="match status" value="1"/>
</dbReference>
<dbReference type="PANTHER" id="PTHR11133">
    <property type="entry name" value="SACCHAROPINE DEHYDROGENASE"/>
    <property type="match status" value="1"/>
</dbReference>
<organism evidence="5 6">
    <name type="scientific">Postia placenta MAD-698-R-SB12</name>
    <dbReference type="NCBI Taxonomy" id="670580"/>
    <lineage>
        <taxon>Eukaryota</taxon>
        <taxon>Fungi</taxon>
        <taxon>Dikarya</taxon>
        <taxon>Basidiomycota</taxon>
        <taxon>Agaricomycotina</taxon>
        <taxon>Agaricomycetes</taxon>
        <taxon>Polyporales</taxon>
        <taxon>Adustoporiaceae</taxon>
        <taxon>Rhodonia</taxon>
    </lineage>
</organism>
<sequence>MLMLRRAPFRLIRASSTRPYHATPSCAAKLTIGIRREDPQRIWERRCPLTPDAVNRLVEQDDVDVLIQECDRRVWSTGEFVKAGAKIHPTLAPAHIIMGIKETPLSEVLNSPVPAPGDTAHTPLVPRTHLMFSHTIKGQLYNMELLSKYLSRSTYAPGGTSVNEPGLLSRLIDYELLTGEDGKRTVGFGWFAGVAGALESLNAMAHAHLELGVASPFLYTPRPHSHPTLDSIRRLLREEVGARIASQGSPEILGPIIFGVTGTGKVAEGVLDILQELPIEKVNVADLPALVNNPDTDLRKIYVLHALPEDYFARNDGQPYTRSDYYANPSDYKSEFHTKVAPYLSLLLHGAGWAPSFPRLMTNDQLPIVLEKARQIGKGRFACVGDISCDLEGGLEFLSRHSTLSAPFYSHRPSTLPAHLPPVTIMAVDILPTALPLEASQHFCNVLTPYLRTIISGYREGSSITEVEEVKRIEALDRATVARGGTLTENFHWLEKPLGIWSSTRDAVNPEQISPSASEGSSKVNKSSATLQPKKKVLLLGSGMVAGPAIEEICKRVDIQLIVASNNLVDAEEKTKAFANASALPVDMGDLHKVGCLVAEADVVISLLPAPLHPSVANLCIKHRKHLITTSYIAPAMKALHAAAVSADVLLLNEIGLDPGIDHCSAVSLLDRLRAEGNEILSFTSFCGGLPAPECAEDAPLGYKFSWSPRGVLSAVLNDAHFLVQGREFNLPGSGLLQAHIPNIPVSKVLQFEGLANRDSLPYAALYGLQVPDQVRTVFRGTLRYPGFSKLMAGFIKIGLLETMPSVHLDDWSSLTRKALEERLGELVMDDEASILSAVRDATGLDDVAELIDALRWLSIMPRKLAEVSSNVLDRPSASLPPVPSRPMPPIDLFALLLAHKLRYQPTERDLVVLHHEIVAQPKPTGRTSSPQLTTTYTSSLISYGTPETSAMARCVGLPVAFAALQVLDGTVNLRGVHGPTDKAVYGTVLAKLEGVGLGMKESSRTGLGLVEETLHAHFGRRDTMGLGYF</sequence>
<dbReference type="AlphaFoldDB" id="A0A1X6N2Y6"/>
<dbReference type="Proteomes" id="UP000194127">
    <property type="component" value="Unassembled WGS sequence"/>
</dbReference>
<evidence type="ECO:0000259" key="4">
    <source>
        <dbReference type="SMART" id="SM01003"/>
    </source>
</evidence>
<dbReference type="GO" id="GO:0004753">
    <property type="term" value="F:saccharopine dehydrogenase activity"/>
    <property type="evidence" value="ECO:0007669"/>
    <property type="project" value="TreeGrafter"/>
</dbReference>
<keyword evidence="2" id="KW-0457">Lysine biosynthesis</keyword>
<dbReference type="Gene3D" id="3.40.50.720">
    <property type="entry name" value="NAD(P)-binding Rossmann-like Domain"/>
    <property type="match status" value="2"/>
</dbReference>
<dbReference type="Pfam" id="PF03435">
    <property type="entry name" value="Sacchrp_dh_NADP"/>
    <property type="match status" value="1"/>
</dbReference>
<dbReference type="InterPro" id="IPR051168">
    <property type="entry name" value="AASS"/>
</dbReference>
<dbReference type="SUPFAM" id="SSF51735">
    <property type="entry name" value="NAD(P)-binding Rossmann-fold domains"/>
    <property type="match status" value="1"/>
</dbReference>
<dbReference type="RefSeq" id="XP_024339626.1">
    <property type="nucleotide sequence ID" value="XM_024480743.1"/>
</dbReference>
<dbReference type="STRING" id="670580.A0A1X6N2Y6"/>
<gene>
    <name evidence="5" type="ORF">POSPLADRAFT_1056198</name>
</gene>
<feature type="region of interest" description="Disordered" evidence="3">
    <location>
        <begin position="509"/>
        <end position="528"/>
    </location>
</feature>
<evidence type="ECO:0000313" key="5">
    <source>
        <dbReference type="EMBL" id="OSX62832.1"/>
    </source>
</evidence>
<evidence type="ECO:0000256" key="2">
    <source>
        <dbReference type="ARBA" id="ARBA00023154"/>
    </source>
</evidence>
<dbReference type="Pfam" id="PF16653">
    <property type="entry name" value="Sacchrp_dh_C"/>
    <property type="match status" value="1"/>
</dbReference>
<accession>A0A1X6N2Y6</accession>
<dbReference type="Gene3D" id="1.10.1870.10">
    <property type="entry name" value="Domain 3, Saccharopine reductase"/>
    <property type="match status" value="1"/>
</dbReference>
<dbReference type="EMBL" id="KZ110596">
    <property type="protein sequence ID" value="OSX62832.1"/>
    <property type="molecule type" value="Genomic_DNA"/>
</dbReference>
<keyword evidence="6" id="KW-1185">Reference proteome</keyword>
<evidence type="ECO:0000256" key="1">
    <source>
        <dbReference type="ARBA" id="ARBA00023002"/>
    </source>
</evidence>
<dbReference type="SUPFAM" id="SSF55347">
    <property type="entry name" value="Glyceraldehyde-3-phosphate dehydrogenase-like, C-terminal domain"/>
    <property type="match status" value="1"/>
</dbReference>
<evidence type="ECO:0000313" key="6">
    <source>
        <dbReference type="Proteomes" id="UP000194127"/>
    </source>
</evidence>
<dbReference type="InterPro" id="IPR005097">
    <property type="entry name" value="Sacchrp_dh_NADP-bd"/>
</dbReference>
<dbReference type="InterPro" id="IPR032095">
    <property type="entry name" value="Sacchrp_dh-like_C"/>
</dbReference>
<dbReference type="GeneID" id="36325693"/>
<dbReference type="PANTHER" id="PTHR11133:SF23">
    <property type="entry name" value="SACCHAROPINE DEHYDROGENASE [NAD(+), L-LYSINE-FORMING]"/>
    <property type="match status" value="1"/>
</dbReference>
<dbReference type="Gene3D" id="3.30.360.10">
    <property type="entry name" value="Dihydrodipicolinate Reductase, domain 2"/>
    <property type="match status" value="1"/>
</dbReference>
<dbReference type="Pfam" id="PF05222">
    <property type="entry name" value="AlaDh_PNT_N"/>
    <property type="match status" value="1"/>
</dbReference>
<protein>
    <recommendedName>
        <fullName evidence="4">Alanine dehydrogenase/pyridine nucleotide transhydrogenase N-terminal domain-containing protein</fullName>
    </recommendedName>
</protein>
<keyword evidence="2" id="KW-0028">Amino-acid biosynthesis</keyword>
<keyword evidence="1" id="KW-0560">Oxidoreductase</keyword>
<evidence type="ECO:0000256" key="3">
    <source>
        <dbReference type="SAM" id="MobiDB-lite"/>
    </source>
</evidence>
<dbReference type="GO" id="GO:0019878">
    <property type="term" value="P:lysine biosynthetic process via aminoadipic acid"/>
    <property type="evidence" value="ECO:0007669"/>
    <property type="project" value="TreeGrafter"/>
</dbReference>
<dbReference type="SMART" id="SM01003">
    <property type="entry name" value="AlaDh_PNT_N"/>
    <property type="match status" value="1"/>
</dbReference>
<dbReference type="GO" id="GO:0005737">
    <property type="term" value="C:cytoplasm"/>
    <property type="evidence" value="ECO:0007669"/>
    <property type="project" value="TreeGrafter"/>
</dbReference>